<proteinExistence type="predicted"/>
<dbReference type="Proteomes" id="UP001597405">
    <property type="component" value="Unassembled WGS sequence"/>
</dbReference>
<evidence type="ECO:0000313" key="2">
    <source>
        <dbReference type="Proteomes" id="UP001597405"/>
    </source>
</evidence>
<organism evidence="1 2">
    <name type="scientific">Mesorhizobium newzealandense</name>
    <dbReference type="NCBI Taxonomy" id="1300302"/>
    <lineage>
        <taxon>Bacteria</taxon>
        <taxon>Pseudomonadati</taxon>
        <taxon>Pseudomonadota</taxon>
        <taxon>Alphaproteobacteria</taxon>
        <taxon>Hyphomicrobiales</taxon>
        <taxon>Phyllobacteriaceae</taxon>
        <taxon>Mesorhizobium</taxon>
    </lineage>
</organism>
<sequence length="162" mass="17223">MCREETWTSVLSADSPTSFRRQSRKTEKLDGATDRIHRIIVCTLCRDVPTGIRSGENLCTDLRSRLSAHHEPAVANGFIVEGVACMAGCARPLTVAFQASGKAAYLFGSIDAQADVGDLVRFAKLYASLADGWCNSGQRPAGLAGKTLARIPGPGNLAGNSR</sequence>
<dbReference type="Pfam" id="PF07845">
    <property type="entry name" value="DUF1636"/>
    <property type="match status" value="1"/>
</dbReference>
<protein>
    <submittedName>
        <fullName evidence="1">DUF1636 family protein</fullName>
    </submittedName>
</protein>
<dbReference type="InterPro" id="IPR012863">
    <property type="entry name" value="DUF1636"/>
</dbReference>
<dbReference type="EMBL" id="JBHUGZ010000030">
    <property type="protein sequence ID" value="MFD1988053.1"/>
    <property type="molecule type" value="Genomic_DNA"/>
</dbReference>
<comment type="caution">
    <text evidence="1">The sequence shown here is derived from an EMBL/GenBank/DDBJ whole genome shotgun (WGS) entry which is preliminary data.</text>
</comment>
<reference evidence="2" key="1">
    <citation type="journal article" date="2019" name="Int. J. Syst. Evol. Microbiol.">
        <title>The Global Catalogue of Microorganisms (GCM) 10K type strain sequencing project: providing services to taxonomists for standard genome sequencing and annotation.</title>
        <authorList>
            <consortium name="The Broad Institute Genomics Platform"/>
            <consortium name="The Broad Institute Genome Sequencing Center for Infectious Disease"/>
            <person name="Wu L."/>
            <person name="Ma J."/>
        </authorList>
    </citation>
    <scope>NUCLEOTIDE SEQUENCE [LARGE SCALE GENOMIC DNA]</scope>
    <source>
        <strain evidence="2">CGMCC 1.16225</strain>
    </source>
</reference>
<name>A0ABW4UKK1_9HYPH</name>
<dbReference type="RefSeq" id="WP_379106583.1">
    <property type="nucleotide sequence ID" value="NZ_JBHUGZ010000030.1"/>
</dbReference>
<evidence type="ECO:0000313" key="1">
    <source>
        <dbReference type="EMBL" id="MFD1988053.1"/>
    </source>
</evidence>
<keyword evidence="2" id="KW-1185">Reference proteome</keyword>
<accession>A0ABW4UKK1</accession>
<gene>
    <name evidence="1" type="ORF">ACFSOZ_37155</name>
</gene>